<gene>
    <name evidence="2" type="ORF">EXIGLDRAFT_829868</name>
</gene>
<keyword evidence="3" id="KW-1185">Reference proteome</keyword>
<keyword evidence="1" id="KW-0175">Coiled coil</keyword>
<dbReference type="Gene3D" id="3.80.10.10">
    <property type="entry name" value="Ribonuclease Inhibitor"/>
    <property type="match status" value="1"/>
</dbReference>
<sequence length="584" mass="65020">MILSVVRPPANPDKGPSRGTIEIGNFLPQRPSPGTIVPGGFGAEVRSGVTITTYLETLVMAQSARNALQRRLQLDERLLAAVEENTTQLERARAEALSAVAAAQAILDAVLGDLAHSQARRAELRKAVEGIRLSIRRQQVDALPLELLREIFLLLASEPDDLWKRVGEGSSNIARSRLPFDLAAVCTRWRALALETSELWRYIGVPAPSLQSPRRASYYLHWVQTLLHRSKGSTLDIILNWQNDAPCQNDSCSSRILEAIALHSHRWRRFELHIPEHYLSVQTASIFRRPTPSLEWFALPSPTADQDLRWTPSYPRYLPLCPLLQRLRSDHNLIPGYGAEPTQSFTHLVSLELCFLVPCKVIWALLSNTTSLESLELQFNTDDAPQFPADVHDPPSKAFSLPCLRKLSVYGEGTSTMFAAAVGLISMPALVTLSLDSGMRLLESFLEGVKSTVKQLRVYNHVLDLDALPSLRTLINAEDLRLYNCTLHDDLSRSFAATDDWLLPRLESLRLESIDISPADGDGLARLVQSRIEPRPDAAGQVAWKLDNVSFVKCPLIPSWLIAEVNCLLGRNLDVEDTTEDPVV</sequence>
<dbReference type="AlphaFoldDB" id="A0A166BJH1"/>
<proteinExistence type="predicted"/>
<dbReference type="SUPFAM" id="SSF52047">
    <property type="entry name" value="RNI-like"/>
    <property type="match status" value="1"/>
</dbReference>
<feature type="coiled-coil region" evidence="1">
    <location>
        <begin position="65"/>
        <end position="99"/>
    </location>
</feature>
<dbReference type="Proteomes" id="UP000077266">
    <property type="component" value="Unassembled WGS sequence"/>
</dbReference>
<dbReference type="OrthoDB" id="2754677at2759"/>
<protein>
    <submittedName>
        <fullName evidence="2">Uncharacterized protein</fullName>
    </submittedName>
</protein>
<reference evidence="2 3" key="1">
    <citation type="journal article" date="2016" name="Mol. Biol. Evol.">
        <title>Comparative Genomics of Early-Diverging Mushroom-Forming Fungi Provides Insights into the Origins of Lignocellulose Decay Capabilities.</title>
        <authorList>
            <person name="Nagy L.G."/>
            <person name="Riley R."/>
            <person name="Tritt A."/>
            <person name="Adam C."/>
            <person name="Daum C."/>
            <person name="Floudas D."/>
            <person name="Sun H."/>
            <person name="Yadav J.S."/>
            <person name="Pangilinan J."/>
            <person name="Larsson K.H."/>
            <person name="Matsuura K."/>
            <person name="Barry K."/>
            <person name="Labutti K."/>
            <person name="Kuo R."/>
            <person name="Ohm R.A."/>
            <person name="Bhattacharya S.S."/>
            <person name="Shirouzu T."/>
            <person name="Yoshinaga Y."/>
            <person name="Martin F.M."/>
            <person name="Grigoriev I.V."/>
            <person name="Hibbett D.S."/>
        </authorList>
    </citation>
    <scope>NUCLEOTIDE SEQUENCE [LARGE SCALE GENOMIC DNA]</scope>
    <source>
        <strain evidence="2 3">HHB12029</strain>
    </source>
</reference>
<evidence type="ECO:0000313" key="2">
    <source>
        <dbReference type="EMBL" id="KZW01650.1"/>
    </source>
</evidence>
<accession>A0A166BJH1</accession>
<evidence type="ECO:0000313" key="3">
    <source>
        <dbReference type="Proteomes" id="UP000077266"/>
    </source>
</evidence>
<organism evidence="2 3">
    <name type="scientific">Exidia glandulosa HHB12029</name>
    <dbReference type="NCBI Taxonomy" id="1314781"/>
    <lineage>
        <taxon>Eukaryota</taxon>
        <taxon>Fungi</taxon>
        <taxon>Dikarya</taxon>
        <taxon>Basidiomycota</taxon>
        <taxon>Agaricomycotina</taxon>
        <taxon>Agaricomycetes</taxon>
        <taxon>Auriculariales</taxon>
        <taxon>Exidiaceae</taxon>
        <taxon>Exidia</taxon>
    </lineage>
</organism>
<dbReference type="EMBL" id="KV425892">
    <property type="protein sequence ID" value="KZW01650.1"/>
    <property type="molecule type" value="Genomic_DNA"/>
</dbReference>
<dbReference type="InParanoid" id="A0A166BJH1"/>
<name>A0A166BJH1_EXIGL</name>
<dbReference type="InterPro" id="IPR032675">
    <property type="entry name" value="LRR_dom_sf"/>
</dbReference>
<evidence type="ECO:0000256" key="1">
    <source>
        <dbReference type="SAM" id="Coils"/>
    </source>
</evidence>